<feature type="transmembrane region" description="Helical" evidence="1">
    <location>
        <begin position="64"/>
        <end position="84"/>
    </location>
</feature>
<feature type="non-terminal residue" evidence="2">
    <location>
        <position position="1"/>
    </location>
</feature>
<dbReference type="RefSeq" id="XP_005651351.1">
    <property type="nucleotide sequence ID" value="XM_005651294.1"/>
</dbReference>
<sequence length="884" mass="97064">YINFYSLYIGWLCSAVFLHLPSFKALGFDVRTDVSMLLTIFLLSCLVSRLVPIMPSGLLSQGHLLLILHLCVTILVACSTYYSFCGNAAAVGADAKGGGAVGGFRAAVCTKWLRPIDMREHPAFSSWVIYGGASPLHLSFLAFSTQMTSSIPAAEIISPVFTLWITLVIMYMGAYHAPFSLKIQQLNAEEEGASSDEQPDFLPMFPWYSGTSADMYRTIFGLIVSLKLFLGRFDMRTMQAATGVGPPGGGSGPPREGDGFTFEHEADKRELWIDFCADTGDGGDPTYAVARAMAAPVLHAMDMVYARGKLLPRGDVLILGGDLAYPNPSTETYELRFVGPFETALPPPPGVHPGRLVVNKPDLPMVACAASETLRRYDGPTAFAIPGNHDWIDGLETFQRFIHHRGWLGGWLLPQEKSYFALRLPHGWWLFGLDLALVDDIDMCQYRYFARIADERMGPEDQAILVTHQPGWLVDWFHEEAAALNLRQLVRGHLRGRARLHLAGDSPLTHPLPALQAVGGSAATAATIANLHPFDPEHLIVNGLGGAFLHPTHVFAPARFASFQCAAVYPTPEQSLQLGRQNLHLFRFKNTRFDVIGGAFYFLMVVSVLPRCSRVTDILDAHTLLEALGYLVLAAADALAAIFTESYLSLIAVLCLYMLCWCMANGRTGGLSTQMIAALAHASAHLTAAILSLVLLELGVETCISRYEELGAEGFHSLYRWYQRFEAQHFPDPAGLRDTVARYTLHAYPGVVQAAMALFDVPEAIAVTRTAMCSATTAPLSRFQGAAYYLGMLAYYWVLVTPSVAFIFGGYLYLSVNLFHVHYDEAFSSLQIPHHKGFSRIHVTPEGDLHVYGLAIDQVRGLACIPLIFSNQMASGWGYHVQHA</sequence>
<dbReference type="EMBL" id="AGSI01000002">
    <property type="protein sequence ID" value="EIE26807.1"/>
    <property type="molecule type" value="Genomic_DNA"/>
</dbReference>
<organism evidence="2 3">
    <name type="scientific">Coccomyxa subellipsoidea (strain C-169)</name>
    <name type="common">Green microalga</name>
    <dbReference type="NCBI Taxonomy" id="574566"/>
    <lineage>
        <taxon>Eukaryota</taxon>
        <taxon>Viridiplantae</taxon>
        <taxon>Chlorophyta</taxon>
        <taxon>core chlorophytes</taxon>
        <taxon>Trebouxiophyceae</taxon>
        <taxon>Trebouxiophyceae incertae sedis</taxon>
        <taxon>Coccomyxaceae</taxon>
        <taxon>Coccomyxa</taxon>
        <taxon>Coccomyxa subellipsoidea</taxon>
    </lineage>
</organism>
<keyword evidence="1" id="KW-0812">Transmembrane</keyword>
<feature type="transmembrane region" description="Helical" evidence="1">
    <location>
        <begin position="156"/>
        <end position="177"/>
    </location>
</feature>
<feature type="transmembrane region" description="Helical" evidence="1">
    <location>
        <begin position="34"/>
        <end position="52"/>
    </location>
</feature>
<protein>
    <submittedName>
        <fullName evidence="2">Uncharacterized protein</fullName>
    </submittedName>
</protein>
<dbReference type="AlphaFoldDB" id="I0Z838"/>
<proteinExistence type="predicted"/>
<gene>
    <name evidence="2" type="ORF">COCSUDRAFT_12255</name>
</gene>
<dbReference type="KEGG" id="csl:COCSUDRAFT_12255"/>
<evidence type="ECO:0000313" key="2">
    <source>
        <dbReference type="EMBL" id="EIE26807.1"/>
    </source>
</evidence>
<dbReference type="GeneID" id="17044817"/>
<feature type="transmembrane region" description="Helical" evidence="1">
    <location>
        <begin position="630"/>
        <end position="663"/>
    </location>
</feature>
<feature type="transmembrane region" description="Helical" evidence="1">
    <location>
        <begin position="7"/>
        <end position="28"/>
    </location>
</feature>
<dbReference type="eggNOG" id="ENOG502QSAS">
    <property type="taxonomic scope" value="Eukaryota"/>
</dbReference>
<dbReference type="PANTHER" id="PTHR34211">
    <property type="entry name" value="CALCINEURIN-LIKE METALLO-PHOSPHOESTERASE SUPERFAMILY PROTEIN"/>
    <property type="match status" value="1"/>
</dbReference>
<dbReference type="SUPFAM" id="SSF56300">
    <property type="entry name" value="Metallo-dependent phosphatases"/>
    <property type="match status" value="1"/>
</dbReference>
<dbReference type="PANTHER" id="PTHR34211:SF3">
    <property type="entry name" value="CALCINEURIN-LIKE METALLO-PHOSPHOESTERASE SUPERFAMILY PROTEIN"/>
    <property type="match status" value="1"/>
</dbReference>
<dbReference type="Proteomes" id="UP000007264">
    <property type="component" value="Unassembled WGS sequence"/>
</dbReference>
<feature type="transmembrane region" description="Helical" evidence="1">
    <location>
        <begin position="794"/>
        <end position="814"/>
    </location>
</feature>
<accession>I0Z838</accession>
<evidence type="ECO:0000313" key="3">
    <source>
        <dbReference type="Proteomes" id="UP000007264"/>
    </source>
</evidence>
<feature type="transmembrane region" description="Helical" evidence="1">
    <location>
        <begin position="675"/>
        <end position="696"/>
    </location>
</feature>
<keyword evidence="3" id="KW-1185">Reference proteome</keyword>
<comment type="caution">
    <text evidence="2">The sequence shown here is derived from an EMBL/GenBank/DDBJ whole genome shotgun (WGS) entry which is preliminary data.</text>
</comment>
<reference evidence="2 3" key="1">
    <citation type="journal article" date="2012" name="Genome Biol.">
        <title>The genome of the polar eukaryotic microalga coccomyxa subellipsoidea reveals traits of cold adaptation.</title>
        <authorList>
            <person name="Blanc G."/>
            <person name="Agarkova I."/>
            <person name="Grimwood J."/>
            <person name="Kuo A."/>
            <person name="Brueggeman A."/>
            <person name="Dunigan D."/>
            <person name="Gurnon J."/>
            <person name="Ladunga I."/>
            <person name="Lindquist E."/>
            <person name="Lucas S."/>
            <person name="Pangilinan J."/>
            <person name="Proschold T."/>
            <person name="Salamov A."/>
            <person name="Schmutz J."/>
            <person name="Weeks D."/>
            <person name="Yamada T."/>
            <person name="Claverie J.M."/>
            <person name="Grigoriev I."/>
            <person name="Van Etten J."/>
            <person name="Lomsadze A."/>
            <person name="Borodovsky M."/>
        </authorList>
    </citation>
    <scope>NUCLEOTIDE SEQUENCE [LARGE SCALE GENOMIC DNA]</scope>
    <source>
        <strain evidence="2 3">C-169</strain>
    </source>
</reference>
<evidence type="ECO:0000256" key="1">
    <source>
        <dbReference type="SAM" id="Phobius"/>
    </source>
</evidence>
<keyword evidence="1" id="KW-1133">Transmembrane helix</keyword>
<dbReference type="InterPro" id="IPR029052">
    <property type="entry name" value="Metallo-depent_PP-like"/>
</dbReference>
<dbReference type="OrthoDB" id="511316at2759"/>
<feature type="transmembrane region" description="Helical" evidence="1">
    <location>
        <begin position="593"/>
        <end position="610"/>
    </location>
</feature>
<name>I0Z838_COCSC</name>
<keyword evidence="1" id="KW-0472">Membrane</keyword>